<accession>A0A1H1PHR7</accession>
<protein>
    <submittedName>
        <fullName evidence="1">Uncharacterized protein</fullName>
    </submittedName>
</protein>
<sequence length="245" mass="27040">MADLLKVRLLVVAVVVSLLITGCGVEQSRWEIRSDDLSADLDPVPFEDWDDYLYLELTCGIAAEAWASAKMRWSSEAEVSQYRGPDLRIQTFVVPYNGELGQRKERFLAPGSAMEFPRSAAEDCDRAADEPGYETPLGVVAFEAFGDRSEAAISADRDLSTLSEPLGWSEHAEGPFKNPDLLIIDGMEDRYAEGYYAMVGDTYVGVHVVSSVEPEVSAEQVMDVMREKLEADPPEARYAGGEVSR</sequence>
<gene>
    <name evidence="1" type="ORF">SAMN04489860_0808</name>
</gene>
<dbReference type="PROSITE" id="PS51257">
    <property type="entry name" value="PROKAR_LIPOPROTEIN"/>
    <property type="match status" value="1"/>
</dbReference>
<evidence type="ECO:0000313" key="1">
    <source>
        <dbReference type="EMBL" id="SDS10663.1"/>
    </source>
</evidence>
<keyword evidence="2" id="KW-1185">Reference proteome</keyword>
<reference evidence="1 2" key="1">
    <citation type="submission" date="2016-10" db="EMBL/GenBank/DDBJ databases">
        <authorList>
            <person name="de Groot N.N."/>
        </authorList>
    </citation>
    <scope>NUCLEOTIDE SEQUENCE [LARGE SCALE GENOMIC DNA]</scope>
    <source>
        <strain evidence="1 2">DSM 22126</strain>
    </source>
</reference>
<evidence type="ECO:0000313" key="2">
    <source>
        <dbReference type="Proteomes" id="UP000185663"/>
    </source>
</evidence>
<proteinExistence type="predicted"/>
<dbReference type="RefSeq" id="WP_157270296.1">
    <property type="nucleotide sequence ID" value="NZ_LT629776.1"/>
</dbReference>
<dbReference type="Proteomes" id="UP000185663">
    <property type="component" value="Chromosome I"/>
</dbReference>
<dbReference type="STRING" id="545619.SAMN04489860_0808"/>
<name>A0A1H1PHR7_9CELL</name>
<organism evidence="1 2">
    <name type="scientific">Paraoerskovia marina</name>
    <dbReference type="NCBI Taxonomy" id="545619"/>
    <lineage>
        <taxon>Bacteria</taxon>
        <taxon>Bacillati</taxon>
        <taxon>Actinomycetota</taxon>
        <taxon>Actinomycetes</taxon>
        <taxon>Micrococcales</taxon>
        <taxon>Cellulomonadaceae</taxon>
        <taxon>Paraoerskovia</taxon>
    </lineage>
</organism>
<dbReference type="AlphaFoldDB" id="A0A1H1PHR7"/>
<dbReference type="EMBL" id="LT629776">
    <property type="protein sequence ID" value="SDS10663.1"/>
    <property type="molecule type" value="Genomic_DNA"/>
</dbReference>